<dbReference type="GO" id="GO:0046872">
    <property type="term" value="F:metal ion binding"/>
    <property type="evidence" value="ECO:0007669"/>
    <property type="project" value="UniProtKB-KW"/>
</dbReference>
<evidence type="ECO:0000259" key="11">
    <source>
        <dbReference type="PROSITE" id="PS50864"/>
    </source>
</evidence>
<protein>
    <recommendedName>
        <fullName evidence="11">SAND domain-containing protein</fullName>
    </recommendedName>
</protein>
<dbReference type="AlphaFoldDB" id="A0AAY4CT78"/>
<dbReference type="SUPFAM" id="SSF63763">
    <property type="entry name" value="SAND domain-like"/>
    <property type="match status" value="1"/>
</dbReference>
<evidence type="ECO:0000256" key="5">
    <source>
        <dbReference type="ARBA" id="ARBA00023015"/>
    </source>
</evidence>
<evidence type="ECO:0000256" key="7">
    <source>
        <dbReference type="ARBA" id="ARBA00023125"/>
    </source>
</evidence>
<dbReference type="InterPro" id="IPR000770">
    <property type="entry name" value="SAND_dom"/>
</dbReference>
<feature type="region of interest" description="Disordered" evidence="10">
    <location>
        <begin position="429"/>
        <end position="458"/>
    </location>
</feature>
<evidence type="ECO:0000256" key="3">
    <source>
        <dbReference type="ARBA" id="ARBA00022723"/>
    </source>
</evidence>
<reference evidence="12" key="3">
    <citation type="submission" date="2025-09" db="UniProtKB">
        <authorList>
            <consortium name="Ensembl"/>
        </authorList>
    </citation>
    <scope>IDENTIFICATION</scope>
</reference>
<dbReference type="GO" id="GO:0006357">
    <property type="term" value="P:regulation of transcription by RNA polymerase II"/>
    <property type="evidence" value="ECO:0007669"/>
    <property type="project" value="TreeGrafter"/>
</dbReference>
<sequence length="458" mass="50324">MSKGGVMLVKNSNSDSRSNHKTKVILHVQSMAEGTNCDIADSGTTVLAVEAKQEDSIIDGDEVEYGYPITCGDSKAVLLFKKFVCPGINVRCVKFNNQLISPKQFVHLAGKATLKDWKRAIRLGGVMLRKMMDSGQIDFYQHDTACTNTCRSTKFDLLINHTRMPLSAIIPQPSSSSPLPGVSGQVEVKLEDAGCLVVEPSSSHMIQTVANGEVKKETEDISEDPLSFWQSLADMGLMGEVVSKVRSELLALLRGVEQRSQQENLQHTDAVVLSAFTQMFGLLDSVRQVLELHRGRTGEEQHQLQHALKFLESQLFNQKLLHEDWRTRLSFPFHVKQSVPSSFRPPPNKRAKVENCSSAFTSASFPFFMLPGFAFSPLSQALSLAGIPTSTLAQLAPGYQLLTHHSGLPGALKVKGEASDSLPTGVEVTYAEDGDKNGRDVDAEVEQEEEHLTGRTEK</sequence>
<dbReference type="Proteomes" id="UP000694580">
    <property type="component" value="Chromosome 5"/>
</dbReference>
<evidence type="ECO:0000256" key="1">
    <source>
        <dbReference type="ARBA" id="ARBA00004496"/>
    </source>
</evidence>
<dbReference type="GO" id="GO:0000978">
    <property type="term" value="F:RNA polymerase II cis-regulatory region sequence-specific DNA binding"/>
    <property type="evidence" value="ECO:0007669"/>
    <property type="project" value="TreeGrafter"/>
</dbReference>
<evidence type="ECO:0000256" key="2">
    <source>
        <dbReference type="ARBA" id="ARBA00022490"/>
    </source>
</evidence>
<dbReference type="GO" id="GO:0005737">
    <property type="term" value="C:cytoplasm"/>
    <property type="evidence" value="ECO:0007669"/>
    <property type="project" value="UniProtKB-SubCell"/>
</dbReference>
<dbReference type="SMART" id="SM00258">
    <property type="entry name" value="SAND"/>
    <property type="match status" value="1"/>
</dbReference>
<dbReference type="PROSITE" id="PS50864">
    <property type="entry name" value="SAND"/>
    <property type="match status" value="1"/>
</dbReference>
<gene>
    <name evidence="12" type="primary">GMEB1</name>
</gene>
<proteinExistence type="predicted"/>
<dbReference type="PANTHER" id="PTHR10417:SF4">
    <property type="entry name" value="SAND DOMAIN-CONTAINING PROTEIN-RELATED"/>
    <property type="match status" value="1"/>
</dbReference>
<keyword evidence="13" id="KW-1185">Reference proteome</keyword>
<keyword evidence="5" id="KW-0805">Transcription regulation</keyword>
<evidence type="ECO:0000256" key="9">
    <source>
        <dbReference type="ARBA" id="ARBA00023242"/>
    </source>
</evidence>
<reference evidence="12" key="2">
    <citation type="submission" date="2025-08" db="UniProtKB">
        <authorList>
            <consortium name="Ensembl"/>
        </authorList>
    </citation>
    <scope>IDENTIFICATION</scope>
</reference>
<keyword evidence="6" id="KW-0175">Coiled coil</keyword>
<dbReference type="GeneTree" id="ENSGT00410000025596"/>
<dbReference type="InterPro" id="IPR059099">
    <property type="entry name" value="GMEB1/2/Spe-44_dom"/>
</dbReference>
<evidence type="ECO:0000256" key="6">
    <source>
        <dbReference type="ARBA" id="ARBA00023054"/>
    </source>
</evidence>
<accession>A0AAY4CT78</accession>
<keyword evidence="9" id="KW-0539">Nucleus</keyword>
<feature type="domain" description="SAND" evidence="11">
    <location>
        <begin position="55"/>
        <end position="138"/>
    </location>
</feature>
<reference evidence="12 13" key="1">
    <citation type="submission" date="2020-06" db="EMBL/GenBank/DDBJ databases">
        <authorList>
            <consortium name="Wellcome Sanger Institute Data Sharing"/>
        </authorList>
    </citation>
    <scope>NUCLEOTIDE SEQUENCE [LARGE SCALE GENOMIC DNA]</scope>
</reference>
<keyword evidence="4" id="KW-0862">Zinc</keyword>
<dbReference type="Pfam" id="PF01342">
    <property type="entry name" value="SAND"/>
    <property type="match status" value="1"/>
</dbReference>
<dbReference type="PANTHER" id="PTHR10417">
    <property type="entry name" value="GLUCOCORTICOID MODULATORY ELEMENT-BINDING PROTEIN"/>
    <property type="match status" value="1"/>
</dbReference>
<dbReference type="Ensembl" id="ENSDCDT00010044437.1">
    <property type="protein sequence ID" value="ENSDCDP00010035536.1"/>
    <property type="gene ID" value="ENSDCDG00010023018.1"/>
</dbReference>
<dbReference type="Pfam" id="PF25892">
    <property type="entry name" value="Spe-44"/>
    <property type="match status" value="1"/>
</dbReference>
<dbReference type="Gene3D" id="3.10.390.10">
    <property type="entry name" value="SAND domain-like"/>
    <property type="match status" value="1"/>
</dbReference>
<dbReference type="InterPro" id="IPR010919">
    <property type="entry name" value="SAND-like_dom_sf"/>
</dbReference>
<evidence type="ECO:0000256" key="4">
    <source>
        <dbReference type="ARBA" id="ARBA00022833"/>
    </source>
</evidence>
<comment type="subcellular location">
    <subcellularLocation>
        <location evidence="1">Cytoplasm</location>
    </subcellularLocation>
</comment>
<feature type="compositionally biased region" description="Basic and acidic residues" evidence="10">
    <location>
        <begin position="433"/>
        <end position="442"/>
    </location>
</feature>
<keyword evidence="2" id="KW-0963">Cytoplasm</keyword>
<keyword evidence="7" id="KW-0238">DNA-binding</keyword>
<keyword evidence="3" id="KW-0479">Metal-binding</keyword>
<organism evidence="12 13">
    <name type="scientific">Denticeps clupeoides</name>
    <name type="common">denticle herring</name>
    <dbReference type="NCBI Taxonomy" id="299321"/>
    <lineage>
        <taxon>Eukaryota</taxon>
        <taxon>Metazoa</taxon>
        <taxon>Chordata</taxon>
        <taxon>Craniata</taxon>
        <taxon>Vertebrata</taxon>
        <taxon>Euteleostomi</taxon>
        <taxon>Actinopterygii</taxon>
        <taxon>Neopterygii</taxon>
        <taxon>Teleostei</taxon>
        <taxon>Clupei</taxon>
        <taxon>Clupeiformes</taxon>
        <taxon>Denticipitoidei</taxon>
        <taxon>Denticipitidae</taxon>
        <taxon>Denticeps</taxon>
    </lineage>
</organism>
<dbReference type="GO" id="GO:0005634">
    <property type="term" value="C:nucleus"/>
    <property type="evidence" value="ECO:0007669"/>
    <property type="project" value="TreeGrafter"/>
</dbReference>
<evidence type="ECO:0000313" key="13">
    <source>
        <dbReference type="Proteomes" id="UP000694580"/>
    </source>
</evidence>
<dbReference type="FunFam" id="3.10.390.10:FF:000003">
    <property type="entry name" value="glucocorticoid modulatory element-binding protein 1 isoform X2"/>
    <property type="match status" value="1"/>
</dbReference>
<keyword evidence="8" id="KW-0804">Transcription</keyword>
<name>A0AAY4CT78_9TELE</name>
<evidence type="ECO:0000313" key="12">
    <source>
        <dbReference type="Ensembl" id="ENSDCDP00010035536.1"/>
    </source>
</evidence>
<evidence type="ECO:0000256" key="8">
    <source>
        <dbReference type="ARBA" id="ARBA00023163"/>
    </source>
</evidence>
<evidence type="ECO:0000256" key="10">
    <source>
        <dbReference type="SAM" id="MobiDB-lite"/>
    </source>
</evidence>